<dbReference type="NCBIfam" id="TIGR00132">
    <property type="entry name" value="gatA"/>
    <property type="match status" value="1"/>
</dbReference>
<evidence type="ECO:0000256" key="8">
    <source>
        <dbReference type="HAMAP-Rule" id="MF_00120"/>
    </source>
</evidence>
<dbReference type="GO" id="GO:0006412">
    <property type="term" value="P:translation"/>
    <property type="evidence" value="ECO:0007669"/>
    <property type="project" value="UniProtKB-UniRule"/>
</dbReference>
<gene>
    <name evidence="8" type="primary">gatA</name>
    <name evidence="10" type="ORF">CCALI_02268</name>
</gene>
<dbReference type="PANTHER" id="PTHR11895">
    <property type="entry name" value="TRANSAMIDASE"/>
    <property type="match status" value="1"/>
</dbReference>
<sequence length="488" mass="52624">MSERHFWSVAAMRTALAKGEVSAQELATLFLERIEALDPHIQAYLTVTPEEALAQAKAVDEKRARKEPLHPLAGIPIALKDNLCTRGIRTTAASKILYNFVPPYDATVVARLREIGMVFLGKTNLDEFAMGSSTENSGFRPTRNPWDLERVPGGSSGGSAAAVAAAEAPLALGSDTGGSIRQPAALCGIVGMKPTYGRVSRYGLIAYASSLDQIGPFARTVADCALLLQAISGHDPLDSTCLNLEVPDYVGALTGEIKGLRLGVPKEYFGVGVQPEVSAAVQQAIEVLANLGAVVEECSLPTTDYALAAYYIIAPAECSSNLARFDGVRYGLRSKEWVGHIGLTEKTRDEGFGTEVKQRIVVGTYALSAGYYDAYYRRAQQTRTLIRRDFDRAFERFDALVTPTSPTPAFRIGEKADPLEMKLADVCTIPVNMAGLPGLSVPCGFVNGLPVGLQLIGKPFDETTLLRIGHAYEQATGWHRHHPKIAEN</sequence>
<dbReference type="Gene3D" id="3.90.1300.10">
    <property type="entry name" value="Amidase signature (AS) domain"/>
    <property type="match status" value="1"/>
</dbReference>
<protein>
    <recommendedName>
        <fullName evidence="8">Glutamyl-tRNA(Gln) amidotransferase subunit A</fullName>
        <shortName evidence="8">Glu-ADT subunit A</shortName>
        <ecNumber evidence="8">6.3.5.7</ecNumber>
    </recommendedName>
</protein>
<dbReference type="Proteomes" id="UP000014227">
    <property type="component" value="Chromosome I"/>
</dbReference>
<evidence type="ECO:0000313" key="10">
    <source>
        <dbReference type="EMBL" id="CCW36075.1"/>
    </source>
</evidence>
<keyword evidence="2 8" id="KW-0436">Ligase</keyword>
<dbReference type="KEGG" id="ccz:CCALI_02268"/>
<dbReference type="EC" id="6.3.5.7" evidence="8"/>
<dbReference type="InterPro" id="IPR036928">
    <property type="entry name" value="AS_sf"/>
</dbReference>
<keyword evidence="4 8" id="KW-0067">ATP-binding</keyword>
<organism evidence="10 11">
    <name type="scientific">Chthonomonas calidirosea (strain DSM 23976 / ICMP 18418 / T49)</name>
    <dbReference type="NCBI Taxonomy" id="1303518"/>
    <lineage>
        <taxon>Bacteria</taxon>
        <taxon>Bacillati</taxon>
        <taxon>Armatimonadota</taxon>
        <taxon>Chthonomonadia</taxon>
        <taxon>Chthonomonadales</taxon>
        <taxon>Chthonomonadaceae</taxon>
        <taxon>Chthonomonas</taxon>
    </lineage>
</organism>
<dbReference type="InParanoid" id="S0EZU3"/>
<comment type="subunit">
    <text evidence="8">Heterotrimer of A, B and C subunits.</text>
</comment>
<evidence type="ECO:0000256" key="3">
    <source>
        <dbReference type="ARBA" id="ARBA00022741"/>
    </source>
</evidence>
<comment type="similarity">
    <text evidence="1 8">Belongs to the amidase family. GatA subfamily.</text>
</comment>
<dbReference type="InterPro" id="IPR023631">
    <property type="entry name" value="Amidase_dom"/>
</dbReference>
<keyword evidence="5 8" id="KW-0648">Protein biosynthesis</keyword>
<dbReference type="eggNOG" id="COG0154">
    <property type="taxonomic scope" value="Bacteria"/>
</dbReference>
<dbReference type="EMBL" id="HF951689">
    <property type="protein sequence ID" value="CCW36075.1"/>
    <property type="molecule type" value="Genomic_DNA"/>
</dbReference>
<dbReference type="AlphaFoldDB" id="S0EZU3"/>
<keyword evidence="10" id="KW-0808">Transferase</keyword>
<dbReference type="PROSITE" id="PS00571">
    <property type="entry name" value="AMIDASES"/>
    <property type="match status" value="1"/>
</dbReference>
<evidence type="ECO:0000313" key="11">
    <source>
        <dbReference type="Proteomes" id="UP000014227"/>
    </source>
</evidence>
<keyword evidence="11" id="KW-1185">Reference proteome</keyword>
<feature type="domain" description="Amidase" evidence="9">
    <location>
        <begin position="26"/>
        <end position="466"/>
    </location>
</feature>
<dbReference type="GO" id="GO:0005524">
    <property type="term" value="F:ATP binding"/>
    <property type="evidence" value="ECO:0007669"/>
    <property type="project" value="UniProtKB-KW"/>
</dbReference>
<keyword evidence="3 8" id="KW-0547">Nucleotide-binding</keyword>
<evidence type="ECO:0000256" key="1">
    <source>
        <dbReference type="ARBA" id="ARBA00008069"/>
    </source>
</evidence>
<evidence type="ECO:0000256" key="7">
    <source>
        <dbReference type="ARBA" id="ARBA00047407"/>
    </source>
</evidence>
<dbReference type="PANTHER" id="PTHR11895:SF151">
    <property type="entry name" value="GLUTAMYL-TRNA(GLN) AMIDOTRANSFERASE SUBUNIT A"/>
    <property type="match status" value="1"/>
</dbReference>
<dbReference type="SUPFAM" id="SSF75304">
    <property type="entry name" value="Amidase signature (AS) enzymes"/>
    <property type="match status" value="1"/>
</dbReference>
<dbReference type="InterPro" id="IPR000120">
    <property type="entry name" value="Amidase"/>
</dbReference>
<comment type="catalytic activity">
    <reaction evidence="7 8">
        <text>L-glutamyl-tRNA(Gln) + L-glutamine + ATP + H2O = L-glutaminyl-tRNA(Gln) + L-glutamate + ADP + phosphate + H(+)</text>
        <dbReference type="Rhea" id="RHEA:17521"/>
        <dbReference type="Rhea" id="RHEA-COMP:9681"/>
        <dbReference type="Rhea" id="RHEA-COMP:9684"/>
        <dbReference type="ChEBI" id="CHEBI:15377"/>
        <dbReference type="ChEBI" id="CHEBI:15378"/>
        <dbReference type="ChEBI" id="CHEBI:29985"/>
        <dbReference type="ChEBI" id="CHEBI:30616"/>
        <dbReference type="ChEBI" id="CHEBI:43474"/>
        <dbReference type="ChEBI" id="CHEBI:58359"/>
        <dbReference type="ChEBI" id="CHEBI:78520"/>
        <dbReference type="ChEBI" id="CHEBI:78521"/>
        <dbReference type="ChEBI" id="CHEBI:456216"/>
        <dbReference type="EC" id="6.3.5.7"/>
    </reaction>
</comment>
<dbReference type="PIRSF" id="PIRSF001221">
    <property type="entry name" value="Amidase_fungi"/>
    <property type="match status" value="1"/>
</dbReference>
<reference evidence="11" key="1">
    <citation type="submission" date="2013-03" db="EMBL/GenBank/DDBJ databases">
        <title>Genome sequence of Chthonomonas calidirosea, the first sequenced genome from the Armatimonadetes phylum (formally candidate division OP10).</title>
        <authorList>
            <person name="Lee K.C.Y."/>
            <person name="Morgan X.C."/>
            <person name="Dunfield P.F."/>
            <person name="Tamas I."/>
            <person name="Houghton K.M."/>
            <person name="Vyssotski M."/>
            <person name="Ryan J.L.J."/>
            <person name="Lagutin K."/>
            <person name="McDonald I.R."/>
            <person name="Stott M.B."/>
        </authorList>
    </citation>
    <scope>NUCLEOTIDE SEQUENCE [LARGE SCALE GENOMIC DNA]</scope>
    <source>
        <strain evidence="11">DSM 23976 / ICMP 18418 / T49</strain>
    </source>
</reference>
<feature type="active site" description="Charge relay system" evidence="8">
    <location>
        <position position="80"/>
    </location>
</feature>
<dbReference type="HAMAP" id="MF_00120">
    <property type="entry name" value="GatA"/>
    <property type="match status" value="1"/>
</dbReference>
<dbReference type="FunCoup" id="S0EZU3">
    <property type="interactions" value="436"/>
</dbReference>
<evidence type="ECO:0000259" key="9">
    <source>
        <dbReference type="Pfam" id="PF01425"/>
    </source>
</evidence>
<name>S0EZU3_CHTCT</name>
<dbReference type="GO" id="GO:0030956">
    <property type="term" value="C:glutamyl-tRNA(Gln) amidotransferase complex"/>
    <property type="evidence" value="ECO:0007669"/>
    <property type="project" value="InterPro"/>
</dbReference>
<dbReference type="Pfam" id="PF01425">
    <property type="entry name" value="Amidase"/>
    <property type="match status" value="1"/>
</dbReference>
<evidence type="ECO:0000256" key="5">
    <source>
        <dbReference type="ARBA" id="ARBA00022917"/>
    </source>
</evidence>
<dbReference type="OrthoDB" id="9811471at2"/>
<evidence type="ECO:0000256" key="6">
    <source>
        <dbReference type="ARBA" id="ARBA00025295"/>
    </source>
</evidence>
<accession>S0EZU3</accession>
<dbReference type="PATRIC" id="fig|1303518.3.peg.2357"/>
<dbReference type="GO" id="GO:0016740">
    <property type="term" value="F:transferase activity"/>
    <property type="evidence" value="ECO:0007669"/>
    <property type="project" value="UniProtKB-KW"/>
</dbReference>
<proteinExistence type="inferred from homology"/>
<dbReference type="STRING" id="454171.CP488_01827"/>
<feature type="active site" description="Charge relay system" evidence="8">
    <location>
        <position position="155"/>
    </location>
</feature>
<dbReference type="InterPro" id="IPR020556">
    <property type="entry name" value="Amidase_CS"/>
</dbReference>
<dbReference type="HOGENOM" id="CLU_009600_0_3_0"/>
<evidence type="ECO:0000256" key="2">
    <source>
        <dbReference type="ARBA" id="ARBA00022598"/>
    </source>
</evidence>
<dbReference type="RefSeq" id="WP_016483595.1">
    <property type="nucleotide sequence ID" value="NC_021487.1"/>
</dbReference>
<dbReference type="GO" id="GO:0050567">
    <property type="term" value="F:glutaminyl-tRNA synthase (glutamine-hydrolyzing) activity"/>
    <property type="evidence" value="ECO:0007669"/>
    <property type="project" value="UniProtKB-UniRule"/>
</dbReference>
<feature type="active site" description="Acyl-ester intermediate" evidence="8">
    <location>
        <position position="179"/>
    </location>
</feature>
<dbReference type="InterPro" id="IPR004412">
    <property type="entry name" value="GatA"/>
</dbReference>
<comment type="function">
    <text evidence="6 8">Allows the formation of correctly charged Gln-tRNA(Gln) through the transamidation of misacylated Glu-tRNA(Gln) in organisms which lack glutaminyl-tRNA synthetase. The reaction takes place in the presence of glutamine and ATP through an activated gamma-phospho-Glu-tRNA(Gln).</text>
</comment>
<evidence type="ECO:0000256" key="4">
    <source>
        <dbReference type="ARBA" id="ARBA00022840"/>
    </source>
</evidence>